<protein>
    <submittedName>
        <fullName evidence="2">Uncharacterized protein</fullName>
    </submittedName>
</protein>
<proteinExistence type="predicted"/>
<feature type="compositionally biased region" description="Polar residues" evidence="1">
    <location>
        <begin position="65"/>
        <end position="78"/>
    </location>
</feature>
<organism evidence="2 3">
    <name type="scientific">Linnemannia gamsii</name>
    <dbReference type="NCBI Taxonomy" id="64522"/>
    <lineage>
        <taxon>Eukaryota</taxon>
        <taxon>Fungi</taxon>
        <taxon>Fungi incertae sedis</taxon>
        <taxon>Mucoromycota</taxon>
        <taxon>Mortierellomycotina</taxon>
        <taxon>Mortierellomycetes</taxon>
        <taxon>Mortierellales</taxon>
        <taxon>Mortierellaceae</taxon>
        <taxon>Linnemannia</taxon>
    </lineage>
</organism>
<feature type="region of interest" description="Disordered" evidence="1">
    <location>
        <begin position="1"/>
        <end position="26"/>
    </location>
</feature>
<gene>
    <name evidence="2" type="ORF">BGZ97_011091</name>
</gene>
<evidence type="ECO:0000256" key="1">
    <source>
        <dbReference type="SAM" id="MobiDB-lite"/>
    </source>
</evidence>
<reference evidence="2" key="1">
    <citation type="journal article" date="2020" name="Fungal Divers.">
        <title>Resolving the Mortierellaceae phylogeny through synthesis of multi-gene phylogenetics and phylogenomics.</title>
        <authorList>
            <person name="Vandepol N."/>
            <person name="Liber J."/>
            <person name="Desiro A."/>
            <person name="Na H."/>
            <person name="Kennedy M."/>
            <person name="Barry K."/>
            <person name="Grigoriev I.V."/>
            <person name="Miller A.N."/>
            <person name="O'Donnell K."/>
            <person name="Stajich J.E."/>
            <person name="Bonito G."/>
        </authorList>
    </citation>
    <scope>NUCLEOTIDE SEQUENCE</scope>
    <source>
        <strain evidence="2">NVP60</strain>
    </source>
</reference>
<dbReference type="Proteomes" id="UP000823405">
    <property type="component" value="Unassembled WGS sequence"/>
</dbReference>
<feature type="non-terminal residue" evidence="2">
    <location>
        <position position="90"/>
    </location>
</feature>
<evidence type="ECO:0000313" key="3">
    <source>
        <dbReference type="Proteomes" id="UP000823405"/>
    </source>
</evidence>
<dbReference type="AlphaFoldDB" id="A0A9P6QNR9"/>
<feature type="region of interest" description="Disordered" evidence="1">
    <location>
        <begin position="65"/>
        <end position="90"/>
    </location>
</feature>
<evidence type="ECO:0000313" key="2">
    <source>
        <dbReference type="EMBL" id="KAG0272057.1"/>
    </source>
</evidence>
<keyword evidence="3" id="KW-1185">Reference proteome</keyword>
<comment type="caution">
    <text evidence="2">The sequence shown here is derived from an EMBL/GenBank/DDBJ whole genome shotgun (WGS) entry which is preliminary data.</text>
</comment>
<dbReference type="EMBL" id="JAAAIN010006049">
    <property type="protein sequence ID" value="KAG0272057.1"/>
    <property type="molecule type" value="Genomic_DNA"/>
</dbReference>
<feature type="compositionally biased region" description="Low complexity" evidence="1">
    <location>
        <begin position="16"/>
        <end position="26"/>
    </location>
</feature>
<feature type="non-terminal residue" evidence="2">
    <location>
        <position position="1"/>
    </location>
</feature>
<name>A0A9P6QNR9_9FUNG</name>
<sequence>VPELTIDGDHKDKEAAPSSAVASSPVTIVGPGEHVRSAAPDSNAVSVSLGLRSPEHAFQIPSTTPTAPVAQMQPSPATNEPLRVDIFPEN</sequence>
<accession>A0A9P6QNR9</accession>